<dbReference type="EMBL" id="OK149171">
    <property type="protein sequence ID" value="UCR75535.1"/>
    <property type="molecule type" value="Genomic_DNA"/>
</dbReference>
<gene>
    <name evidence="1" type="ORF">vBAfaPQDWS595_51</name>
</gene>
<dbReference type="Gene3D" id="3.40.50.300">
    <property type="entry name" value="P-loop containing nucleotide triphosphate hydrolases"/>
    <property type="match status" value="1"/>
</dbReference>
<dbReference type="Proteomes" id="UP000827952">
    <property type="component" value="Segment"/>
</dbReference>
<evidence type="ECO:0000313" key="1">
    <source>
        <dbReference type="EMBL" id="UCR75535.1"/>
    </source>
</evidence>
<reference evidence="1" key="1">
    <citation type="submission" date="2021-09" db="EMBL/GenBank/DDBJ databases">
        <title>Complete genome analysis of a novel Alcaligenes phage vB_Af_QDWS595.</title>
        <authorList>
            <person name="Jing Y."/>
            <person name="Wang J."/>
        </authorList>
    </citation>
    <scope>NUCLEOTIDE SEQUENCE</scope>
</reference>
<protein>
    <submittedName>
        <fullName evidence="1">AAA-ATPase</fullName>
    </submittedName>
</protein>
<dbReference type="InterPro" id="IPR027417">
    <property type="entry name" value="P-loop_NTPase"/>
</dbReference>
<evidence type="ECO:0000313" key="2">
    <source>
        <dbReference type="Proteomes" id="UP000827952"/>
    </source>
</evidence>
<name>A0AAE8Y377_9CAUD</name>
<sequence>MEIPEGKVGWLINLDEFTSSEPDVQAAFYKVIHERKVGQRKLHPNVLIAMTGNYLTDNAVVNPLSSAIWSRIVTLHIEPNLNEWIDDYAITNKFDPMLLGFIINNNILTDFNPSMESDRSFCCPRSWKNLNDLIVKNGGYDKEMLPAYAGTITPSVAVNLDNFYSISGQIVSIQEILKDPENARIESRKNLQWATVAQIISNLNDENAIDLFTYVARMDLSMQILMFRSAMSILPNLVTDSKFTPIIARLGREAF</sequence>
<proteinExistence type="predicted"/>
<keyword evidence="2" id="KW-1185">Reference proteome</keyword>
<accession>A0AAE8Y377</accession>
<organism evidence="1 2">
    <name type="scientific">Alcaligenes phage vB_Af_QDWS595</name>
    <dbReference type="NCBI Taxonomy" id="2877946"/>
    <lineage>
        <taxon>Viruses</taxon>
        <taxon>Duplodnaviria</taxon>
        <taxon>Heunggongvirae</taxon>
        <taxon>Uroviricota</taxon>
        <taxon>Caudoviricetes</taxon>
        <taxon>Schitoviridae</taxon>
        <taxon>Petruschkyvirus</taxon>
        <taxon>Petruschkyvirus QDWS595</taxon>
    </lineage>
</organism>